<dbReference type="EMBL" id="PFCP01000056">
    <property type="protein sequence ID" value="PIR68778.1"/>
    <property type="molecule type" value="Genomic_DNA"/>
</dbReference>
<accession>A0A2J0JHH4</accession>
<proteinExistence type="predicted"/>
<reference evidence="2" key="1">
    <citation type="submission" date="2017-09" db="EMBL/GenBank/DDBJ databases">
        <title>Depth-based differentiation of microbial function through sediment-hosted aquifers and enrichment of novel symbionts in the deep terrestrial subsurface.</title>
        <authorList>
            <person name="Probst A.J."/>
            <person name="Ladd B."/>
            <person name="Jarett J.K."/>
            <person name="Geller-Mcgrath D.E."/>
            <person name="Sieber C.M.K."/>
            <person name="Emerson J.B."/>
            <person name="Anantharaman K."/>
            <person name="Thomas B.C."/>
            <person name="Malmstrom R."/>
            <person name="Stieglmeier M."/>
            <person name="Klingl A."/>
            <person name="Woyke T."/>
            <person name="Ryan C.M."/>
            <person name="Banfield J.F."/>
        </authorList>
    </citation>
    <scope>NUCLEOTIDE SEQUENCE [LARGE SCALE GENOMIC DNA]</scope>
</reference>
<protein>
    <submittedName>
        <fullName evidence="1">Uncharacterized protein</fullName>
    </submittedName>
</protein>
<name>A0A2J0JHH4_9BACT</name>
<gene>
    <name evidence="1" type="ORF">COU48_02185</name>
</gene>
<sequence length="100" mass="11565">MKIGQYNPDAYGIKSSTDKSVFIPEKSLQEKIKKSGLKEVIEPFVSFSCGQLDQSKHESNPRYSKELEYENFKLDGKKVDIYRIKKDGKPLHEIYIHLKG</sequence>
<dbReference type="AlphaFoldDB" id="A0A2J0JHH4"/>
<dbReference type="Proteomes" id="UP000228613">
    <property type="component" value="Unassembled WGS sequence"/>
</dbReference>
<comment type="caution">
    <text evidence="1">The sequence shown here is derived from an EMBL/GenBank/DDBJ whole genome shotgun (WGS) entry which is preliminary data.</text>
</comment>
<evidence type="ECO:0000313" key="1">
    <source>
        <dbReference type="EMBL" id="PIR68778.1"/>
    </source>
</evidence>
<evidence type="ECO:0000313" key="2">
    <source>
        <dbReference type="Proteomes" id="UP000228613"/>
    </source>
</evidence>
<organism evidence="1 2">
    <name type="scientific">Candidatus Nomurabacteria bacterium CG10_big_fil_rev_8_21_14_0_10_03_31_7</name>
    <dbReference type="NCBI Taxonomy" id="1974730"/>
    <lineage>
        <taxon>Bacteria</taxon>
        <taxon>Candidatus Nomuraibacteriota</taxon>
    </lineage>
</organism>